<organism evidence="1 2">
    <name type="scientific">Armillaria gallica</name>
    <name type="common">Bulbous honey fungus</name>
    <name type="synonym">Armillaria bulbosa</name>
    <dbReference type="NCBI Taxonomy" id="47427"/>
    <lineage>
        <taxon>Eukaryota</taxon>
        <taxon>Fungi</taxon>
        <taxon>Dikarya</taxon>
        <taxon>Basidiomycota</taxon>
        <taxon>Agaricomycotina</taxon>
        <taxon>Agaricomycetes</taxon>
        <taxon>Agaricomycetidae</taxon>
        <taxon>Agaricales</taxon>
        <taxon>Marasmiineae</taxon>
        <taxon>Physalacriaceae</taxon>
        <taxon>Armillaria</taxon>
    </lineage>
</organism>
<dbReference type="InParanoid" id="A0A2H3DHB5"/>
<protein>
    <submittedName>
        <fullName evidence="1">Uncharacterized protein</fullName>
    </submittedName>
</protein>
<dbReference type="STRING" id="47427.A0A2H3DHB5"/>
<dbReference type="AlphaFoldDB" id="A0A2H3DHB5"/>
<evidence type="ECO:0000313" key="1">
    <source>
        <dbReference type="EMBL" id="PBK86846.1"/>
    </source>
</evidence>
<dbReference type="Proteomes" id="UP000217790">
    <property type="component" value="Unassembled WGS sequence"/>
</dbReference>
<name>A0A2H3DHB5_ARMGA</name>
<accession>A0A2H3DHB5</accession>
<reference evidence="2" key="1">
    <citation type="journal article" date="2017" name="Nat. Ecol. Evol.">
        <title>Genome expansion and lineage-specific genetic innovations in the forest pathogenic fungi Armillaria.</title>
        <authorList>
            <person name="Sipos G."/>
            <person name="Prasanna A.N."/>
            <person name="Walter M.C."/>
            <person name="O'Connor E."/>
            <person name="Balint B."/>
            <person name="Krizsan K."/>
            <person name="Kiss B."/>
            <person name="Hess J."/>
            <person name="Varga T."/>
            <person name="Slot J."/>
            <person name="Riley R."/>
            <person name="Boka B."/>
            <person name="Rigling D."/>
            <person name="Barry K."/>
            <person name="Lee J."/>
            <person name="Mihaltcheva S."/>
            <person name="LaButti K."/>
            <person name="Lipzen A."/>
            <person name="Waldron R."/>
            <person name="Moloney N.M."/>
            <person name="Sperisen C."/>
            <person name="Kredics L."/>
            <person name="Vagvoelgyi C."/>
            <person name="Patrignani A."/>
            <person name="Fitzpatrick D."/>
            <person name="Nagy I."/>
            <person name="Doyle S."/>
            <person name="Anderson J.B."/>
            <person name="Grigoriev I.V."/>
            <person name="Gueldener U."/>
            <person name="Muensterkoetter M."/>
            <person name="Nagy L.G."/>
        </authorList>
    </citation>
    <scope>NUCLEOTIDE SEQUENCE [LARGE SCALE GENOMIC DNA]</scope>
    <source>
        <strain evidence="2">Ar21-2</strain>
    </source>
</reference>
<feature type="non-terminal residue" evidence="1">
    <location>
        <position position="1"/>
    </location>
</feature>
<dbReference type="Pfam" id="PF14223">
    <property type="entry name" value="Retrotran_gag_2"/>
    <property type="match status" value="1"/>
</dbReference>
<dbReference type="EMBL" id="KZ293682">
    <property type="protein sequence ID" value="PBK86846.1"/>
    <property type="molecule type" value="Genomic_DNA"/>
</dbReference>
<evidence type="ECO:0000313" key="2">
    <source>
        <dbReference type="Proteomes" id="UP000217790"/>
    </source>
</evidence>
<sequence>NVSKLAVDGSNWLIFCFHLEIGIESKGVWGHFDGTSLSPANSPPSGDAAALTVLNEWLKKEKKARHYLAQKLEDLTLTELLHLTSVTQMWTALSSKYTALSSHIVADMQCQFDNLKCPDNGNVRMHLNVLRMKYEELIGISITISPIQYATRIISSLPTHYQRYLSTIND</sequence>
<dbReference type="OMA" id="HIDRICD"/>
<proteinExistence type="predicted"/>
<keyword evidence="2" id="KW-1185">Reference proteome</keyword>
<feature type="non-terminal residue" evidence="1">
    <location>
        <position position="170"/>
    </location>
</feature>
<gene>
    <name evidence="1" type="ORF">ARMGADRAFT_876307</name>
</gene>
<dbReference type="OrthoDB" id="2961186at2759"/>